<dbReference type="AlphaFoldDB" id="B9CZC1"/>
<organism evidence="2 3">
    <name type="scientific">Campylobacter rectus RM3267</name>
    <dbReference type="NCBI Taxonomy" id="553218"/>
    <lineage>
        <taxon>Bacteria</taxon>
        <taxon>Pseudomonadati</taxon>
        <taxon>Campylobacterota</taxon>
        <taxon>Epsilonproteobacteria</taxon>
        <taxon>Campylobacterales</taxon>
        <taxon>Campylobacteraceae</taxon>
        <taxon>Campylobacter</taxon>
    </lineage>
</organism>
<feature type="region of interest" description="Disordered" evidence="1">
    <location>
        <begin position="1"/>
        <end position="37"/>
    </location>
</feature>
<feature type="compositionally biased region" description="Polar residues" evidence="1">
    <location>
        <begin position="9"/>
        <end position="20"/>
    </location>
</feature>
<name>B9CZC1_CAMRE</name>
<keyword evidence="3" id="KW-1185">Reference proteome</keyword>
<gene>
    <name evidence="2" type="ORF">CAMRE0001_1709</name>
</gene>
<sequence length="64" mass="7353">MKYKRIKTKNQPDSSRQIYSPQAAKAATITSRNQTEFDATLKPKSKFIKIRSPNRPSKFAKPRA</sequence>
<proteinExistence type="predicted"/>
<dbReference type="Proteomes" id="UP000003082">
    <property type="component" value="Unassembled WGS sequence"/>
</dbReference>
<reference evidence="2 3" key="1">
    <citation type="submission" date="2008-08" db="EMBL/GenBank/DDBJ databases">
        <authorList>
            <person name="Madupu R."/>
            <person name="Durkin A.S."/>
            <person name="Torralba M."/>
            <person name="Methe B."/>
            <person name="Sutton G.G."/>
            <person name="Strausberg R.L."/>
            <person name="Nelson K.E."/>
        </authorList>
    </citation>
    <scope>NUCLEOTIDE SEQUENCE [LARGE SCALE GENOMIC DNA]</scope>
    <source>
        <strain evidence="2 3">RM3267</strain>
    </source>
</reference>
<dbReference type="RefSeq" id="WP_004318335.1">
    <property type="nucleotide sequence ID" value="NZ_ACFU01000003.1"/>
</dbReference>
<dbReference type="EMBL" id="ACFU01000003">
    <property type="protein sequence ID" value="EEF14881.1"/>
    <property type="molecule type" value="Genomic_DNA"/>
</dbReference>
<evidence type="ECO:0000313" key="3">
    <source>
        <dbReference type="Proteomes" id="UP000003082"/>
    </source>
</evidence>
<accession>B9CZC1</accession>
<evidence type="ECO:0000256" key="1">
    <source>
        <dbReference type="SAM" id="MobiDB-lite"/>
    </source>
</evidence>
<dbReference type="STRING" id="553218.CAMRE0001_1709"/>
<feature type="compositionally biased region" description="Polar residues" evidence="1">
    <location>
        <begin position="28"/>
        <end position="37"/>
    </location>
</feature>
<protein>
    <submittedName>
        <fullName evidence="2">Uncharacterized protein</fullName>
    </submittedName>
</protein>
<evidence type="ECO:0000313" key="2">
    <source>
        <dbReference type="EMBL" id="EEF14881.1"/>
    </source>
</evidence>
<comment type="caution">
    <text evidence="2">The sequence shown here is derived from an EMBL/GenBank/DDBJ whole genome shotgun (WGS) entry which is preliminary data.</text>
</comment>